<name>A0A345UNA2_9BACT</name>
<dbReference type="GO" id="GO:0005524">
    <property type="term" value="F:ATP binding"/>
    <property type="evidence" value="ECO:0007669"/>
    <property type="project" value="UniProtKB-KW"/>
</dbReference>
<dbReference type="NCBIfam" id="TIGR00135">
    <property type="entry name" value="gatC"/>
    <property type="match status" value="1"/>
</dbReference>
<evidence type="ECO:0000313" key="3">
    <source>
        <dbReference type="Proteomes" id="UP000254808"/>
    </source>
</evidence>
<keyword evidence="1" id="KW-0648">Protein biosynthesis</keyword>
<dbReference type="GO" id="GO:0070681">
    <property type="term" value="P:glutaminyl-tRNAGln biosynthesis via transamidation"/>
    <property type="evidence" value="ECO:0007669"/>
    <property type="project" value="TreeGrafter"/>
</dbReference>
<dbReference type="GO" id="GO:0006450">
    <property type="term" value="P:regulation of translational fidelity"/>
    <property type="evidence" value="ECO:0007669"/>
    <property type="project" value="InterPro"/>
</dbReference>
<protein>
    <recommendedName>
        <fullName evidence="1">Aspartyl/glutamyl-tRNA(Asn/Gln) amidotransferase subunit C</fullName>
        <shortName evidence="1">Asp/Glu-ADT subunit C</shortName>
        <ecNumber evidence="1">6.3.5.-</ecNumber>
    </recommendedName>
</protein>
<evidence type="ECO:0000313" key="2">
    <source>
        <dbReference type="EMBL" id="AXJ01954.1"/>
    </source>
</evidence>
<dbReference type="EC" id="6.3.5.-" evidence="1"/>
<keyword evidence="1" id="KW-0547">Nucleotide-binding</keyword>
<dbReference type="Pfam" id="PF02686">
    <property type="entry name" value="GatC"/>
    <property type="match status" value="1"/>
</dbReference>
<dbReference type="SUPFAM" id="SSF141000">
    <property type="entry name" value="Glu-tRNAGln amidotransferase C subunit"/>
    <property type="match status" value="1"/>
</dbReference>
<keyword evidence="1 2" id="KW-0436">Ligase</keyword>
<dbReference type="Gene3D" id="1.10.20.60">
    <property type="entry name" value="Glu-tRNAGln amidotransferase C subunit, N-terminal domain"/>
    <property type="match status" value="1"/>
</dbReference>
<sequence>MIWDKIMRLGSEKWYLKMNPFIFVSFNLHRPFRLLFHLFNLLFSMSVTKEDVLYVAGLARLRLSNEETTQLAADMNQILSYMELLNQVDTTDVEPLEHVMGHEPELRADVALPPLPHEEALRNAPDADADHFRVPKVIE</sequence>
<dbReference type="EMBL" id="CP027806">
    <property type="protein sequence ID" value="AXJ01954.1"/>
    <property type="molecule type" value="Genomic_DNA"/>
</dbReference>
<comment type="catalytic activity">
    <reaction evidence="1">
        <text>L-glutamyl-tRNA(Gln) + L-glutamine + ATP + H2O = L-glutaminyl-tRNA(Gln) + L-glutamate + ADP + phosphate + H(+)</text>
        <dbReference type="Rhea" id="RHEA:17521"/>
        <dbReference type="Rhea" id="RHEA-COMP:9681"/>
        <dbReference type="Rhea" id="RHEA-COMP:9684"/>
        <dbReference type="ChEBI" id="CHEBI:15377"/>
        <dbReference type="ChEBI" id="CHEBI:15378"/>
        <dbReference type="ChEBI" id="CHEBI:29985"/>
        <dbReference type="ChEBI" id="CHEBI:30616"/>
        <dbReference type="ChEBI" id="CHEBI:43474"/>
        <dbReference type="ChEBI" id="CHEBI:58359"/>
        <dbReference type="ChEBI" id="CHEBI:78520"/>
        <dbReference type="ChEBI" id="CHEBI:78521"/>
        <dbReference type="ChEBI" id="CHEBI:456216"/>
    </reaction>
</comment>
<comment type="subunit">
    <text evidence="1">Heterotrimer of A, B and C subunits.</text>
</comment>
<dbReference type="GO" id="GO:0050566">
    <property type="term" value="F:asparaginyl-tRNA synthase (glutamine-hydrolyzing) activity"/>
    <property type="evidence" value="ECO:0007669"/>
    <property type="project" value="RHEA"/>
</dbReference>
<evidence type="ECO:0000256" key="1">
    <source>
        <dbReference type="HAMAP-Rule" id="MF_00122"/>
    </source>
</evidence>
<keyword evidence="3" id="KW-1185">Reference proteome</keyword>
<comment type="similarity">
    <text evidence="1">Belongs to the GatC family.</text>
</comment>
<dbReference type="InterPro" id="IPR003837">
    <property type="entry name" value="GatC"/>
</dbReference>
<dbReference type="PANTHER" id="PTHR15004">
    <property type="entry name" value="GLUTAMYL-TRNA(GLN) AMIDOTRANSFERASE SUBUNIT C, MITOCHONDRIAL"/>
    <property type="match status" value="1"/>
</dbReference>
<comment type="catalytic activity">
    <reaction evidence="1">
        <text>L-aspartyl-tRNA(Asn) + L-glutamine + ATP + H2O = L-asparaginyl-tRNA(Asn) + L-glutamate + ADP + phosphate + 2 H(+)</text>
        <dbReference type="Rhea" id="RHEA:14513"/>
        <dbReference type="Rhea" id="RHEA-COMP:9674"/>
        <dbReference type="Rhea" id="RHEA-COMP:9677"/>
        <dbReference type="ChEBI" id="CHEBI:15377"/>
        <dbReference type="ChEBI" id="CHEBI:15378"/>
        <dbReference type="ChEBI" id="CHEBI:29985"/>
        <dbReference type="ChEBI" id="CHEBI:30616"/>
        <dbReference type="ChEBI" id="CHEBI:43474"/>
        <dbReference type="ChEBI" id="CHEBI:58359"/>
        <dbReference type="ChEBI" id="CHEBI:78515"/>
        <dbReference type="ChEBI" id="CHEBI:78516"/>
        <dbReference type="ChEBI" id="CHEBI:456216"/>
    </reaction>
</comment>
<dbReference type="GO" id="GO:0050567">
    <property type="term" value="F:glutaminyl-tRNA synthase (glutamine-hydrolyzing) activity"/>
    <property type="evidence" value="ECO:0007669"/>
    <property type="project" value="UniProtKB-UniRule"/>
</dbReference>
<dbReference type="GO" id="GO:0006412">
    <property type="term" value="P:translation"/>
    <property type="evidence" value="ECO:0007669"/>
    <property type="project" value="UniProtKB-UniRule"/>
</dbReference>
<dbReference type="PANTHER" id="PTHR15004:SF0">
    <property type="entry name" value="GLUTAMYL-TRNA(GLN) AMIDOTRANSFERASE SUBUNIT C, MITOCHONDRIAL"/>
    <property type="match status" value="1"/>
</dbReference>
<keyword evidence="2" id="KW-0808">Transferase</keyword>
<keyword evidence="1" id="KW-0067">ATP-binding</keyword>
<dbReference type="InterPro" id="IPR036113">
    <property type="entry name" value="Asp/Glu-ADT_sf_sub_c"/>
</dbReference>
<proteinExistence type="inferred from homology"/>
<dbReference type="Proteomes" id="UP000254808">
    <property type="component" value="Chromosome"/>
</dbReference>
<dbReference type="GO" id="GO:0016740">
    <property type="term" value="F:transferase activity"/>
    <property type="evidence" value="ECO:0007669"/>
    <property type="project" value="UniProtKB-KW"/>
</dbReference>
<reference evidence="2 3" key="1">
    <citation type="submission" date="2018-03" db="EMBL/GenBank/DDBJ databases">
        <title>Phenotypic and genomic properties of Cyclonatronum proteinivorum gen. nov., sp. nov., a haloalkaliphilic bacteroidete from soda lakes possessing Na+-translocating rhodopsin.</title>
        <authorList>
            <person name="Toshchakov S.V."/>
            <person name="Korzhenkov A."/>
            <person name="Samarov N.I."/>
            <person name="Kublanov I.V."/>
            <person name="Muntyan M.S."/>
            <person name="Sorokin D.Y."/>
        </authorList>
    </citation>
    <scope>NUCLEOTIDE SEQUENCE [LARGE SCALE GENOMIC DNA]</scope>
    <source>
        <strain evidence="2 3">Omega</strain>
    </source>
</reference>
<dbReference type="AlphaFoldDB" id="A0A345UNA2"/>
<dbReference type="KEGG" id="cprv:CYPRO_2713"/>
<accession>A0A345UNA2</accession>
<gene>
    <name evidence="1" type="primary">gatC</name>
    <name evidence="2" type="ORF">CYPRO_2713</name>
</gene>
<comment type="function">
    <text evidence="1">Allows the formation of correctly charged Asn-tRNA(Asn) or Gln-tRNA(Gln) through the transamidation of misacylated Asp-tRNA(Asn) or Glu-tRNA(Gln) in organisms which lack either or both of asparaginyl-tRNA or glutaminyl-tRNA synthetases. The reaction takes place in the presence of glutamine and ATP through an activated phospho-Asp-tRNA(Asn) or phospho-Glu-tRNA(Gln).</text>
</comment>
<organism evidence="2 3">
    <name type="scientific">Cyclonatronum proteinivorum</name>
    <dbReference type="NCBI Taxonomy" id="1457365"/>
    <lineage>
        <taxon>Bacteria</taxon>
        <taxon>Pseudomonadati</taxon>
        <taxon>Balneolota</taxon>
        <taxon>Balneolia</taxon>
        <taxon>Balneolales</taxon>
        <taxon>Cyclonatronaceae</taxon>
        <taxon>Cyclonatronum</taxon>
    </lineage>
</organism>
<dbReference type="HAMAP" id="MF_00122">
    <property type="entry name" value="GatC"/>
    <property type="match status" value="1"/>
</dbReference>